<dbReference type="EMBL" id="FNTV01000001">
    <property type="protein sequence ID" value="SED89890.1"/>
    <property type="molecule type" value="Genomic_DNA"/>
</dbReference>
<feature type="transmembrane region" description="Helical" evidence="1">
    <location>
        <begin position="29"/>
        <end position="47"/>
    </location>
</feature>
<dbReference type="InterPro" id="IPR021214">
    <property type="entry name" value="DUF2568"/>
</dbReference>
<reference evidence="2 3" key="1">
    <citation type="submission" date="2016-10" db="EMBL/GenBank/DDBJ databases">
        <authorList>
            <person name="de Groot N.N."/>
        </authorList>
    </citation>
    <scope>NUCLEOTIDE SEQUENCE [LARGE SCALE GENOMIC DNA]</scope>
    <source>
        <strain evidence="2 3">DSM 22274</strain>
    </source>
</reference>
<evidence type="ECO:0008006" key="4">
    <source>
        <dbReference type="Google" id="ProtNLM"/>
    </source>
</evidence>
<evidence type="ECO:0000313" key="3">
    <source>
        <dbReference type="Proteomes" id="UP000182725"/>
    </source>
</evidence>
<sequence length="129" mass="13613">MKNRIATKAKAAGMDPASIRPVADGTNKVLGFALEVGMVAALLFWGFKQESPWHLILGLGVPAVVVVFWGAFMAPRSERRLSPDLVRWLALGLFLAAALALLTVGSTALGIVMLVLAAANFAASLILRS</sequence>
<feature type="transmembrane region" description="Helical" evidence="1">
    <location>
        <begin position="85"/>
        <end position="102"/>
    </location>
</feature>
<keyword evidence="1" id="KW-1133">Transmembrane helix</keyword>
<feature type="transmembrane region" description="Helical" evidence="1">
    <location>
        <begin position="108"/>
        <end position="127"/>
    </location>
</feature>
<accession>A0A1H5EFU1</accession>
<keyword evidence="1" id="KW-0812">Transmembrane</keyword>
<evidence type="ECO:0000313" key="2">
    <source>
        <dbReference type="EMBL" id="SED89890.1"/>
    </source>
</evidence>
<feature type="transmembrane region" description="Helical" evidence="1">
    <location>
        <begin position="53"/>
        <end position="73"/>
    </location>
</feature>
<protein>
    <recommendedName>
        <fullName evidence="4">DUF2568 domain-containing protein</fullName>
    </recommendedName>
</protein>
<name>A0A1H5EFU1_9MICC</name>
<dbReference type="AlphaFoldDB" id="A0A1H5EFU1"/>
<organism evidence="2 3">
    <name type="scientific">Arthrobacter alpinus</name>
    <dbReference type="NCBI Taxonomy" id="656366"/>
    <lineage>
        <taxon>Bacteria</taxon>
        <taxon>Bacillati</taxon>
        <taxon>Actinomycetota</taxon>
        <taxon>Actinomycetes</taxon>
        <taxon>Micrococcales</taxon>
        <taxon>Micrococcaceae</taxon>
        <taxon>Arthrobacter</taxon>
    </lineage>
</organism>
<proteinExistence type="predicted"/>
<dbReference type="Pfam" id="PF10823">
    <property type="entry name" value="DUF2568"/>
    <property type="match status" value="1"/>
</dbReference>
<gene>
    <name evidence="2" type="ORF">SAMN04489740_0236</name>
</gene>
<dbReference type="Proteomes" id="UP000182725">
    <property type="component" value="Unassembled WGS sequence"/>
</dbReference>
<keyword evidence="1" id="KW-0472">Membrane</keyword>
<evidence type="ECO:0000256" key="1">
    <source>
        <dbReference type="SAM" id="Phobius"/>
    </source>
</evidence>